<dbReference type="OrthoDB" id="104860at2759"/>
<evidence type="ECO:0000313" key="2">
    <source>
        <dbReference type="Proteomes" id="UP000198211"/>
    </source>
</evidence>
<dbReference type="AlphaFoldDB" id="A0A225VMR5"/>
<evidence type="ECO:0000313" key="1">
    <source>
        <dbReference type="EMBL" id="OWZ06703.1"/>
    </source>
</evidence>
<name>A0A225VMR5_9STRA</name>
<proteinExistence type="predicted"/>
<protein>
    <submittedName>
        <fullName evidence="1">Uncharacterized protein</fullName>
    </submittedName>
</protein>
<gene>
    <name evidence="1" type="ORF">PHMEG_00021008</name>
</gene>
<organism evidence="1 2">
    <name type="scientific">Phytophthora megakarya</name>
    <dbReference type="NCBI Taxonomy" id="4795"/>
    <lineage>
        <taxon>Eukaryota</taxon>
        <taxon>Sar</taxon>
        <taxon>Stramenopiles</taxon>
        <taxon>Oomycota</taxon>
        <taxon>Peronosporomycetes</taxon>
        <taxon>Peronosporales</taxon>
        <taxon>Peronosporaceae</taxon>
        <taxon>Phytophthora</taxon>
    </lineage>
</organism>
<sequence>MVMNPDSRLGIFIFVWDERRRRRLTLLKNCDMGRLQPSVRDAAQRKSSAITSVRLASEWRMGSVSKVFKR</sequence>
<dbReference type="EMBL" id="NBNE01003854">
    <property type="protein sequence ID" value="OWZ06703.1"/>
    <property type="molecule type" value="Genomic_DNA"/>
</dbReference>
<reference evidence="2" key="1">
    <citation type="submission" date="2017-03" db="EMBL/GenBank/DDBJ databases">
        <title>Phytopthora megakarya and P. palmivora, two closely related causual agents of cacao black pod achieved similar genome size and gene model numbers by different mechanisms.</title>
        <authorList>
            <person name="Ali S."/>
            <person name="Shao J."/>
            <person name="Larry D.J."/>
            <person name="Kronmiller B."/>
            <person name="Shen D."/>
            <person name="Strem M.D."/>
            <person name="Melnick R.L."/>
            <person name="Guiltinan M.J."/>
            <person name="Tyler B.M."/>
            <person name="Meinhardt L.W."/>
            <person name="Bailey B.A."/>
        </authorList>
    </citation>
    <scope>NUCLEOTIDE SEQUENCE [LARGE SCALE GENOMIC DNA]</scope>
    <source>
        <strain evidence="2">zdho120</strain>
    </source>
</reference>
<comment type="caution">
    <text evidence="1">The sequence shown here is derived from an EMBL/GenBank/DDBJ whole genome shotgun (WGS) entry which is preliminary data.</text>
</comment>
<dbReference type="Proteomes" id="UP000198211">
    <property type="component" value="Unassembled WGS sequence"/>
</dbReference>
<keyword evidence="2" id="KW-1185">Reference proteome</keyword>
<accession>A0A225VMR5</accession>